<keyword evidence="4" id="KW-1185">Reference proteome</keyword>
<dbReference type="GeneID" id="70187089"/>
<evidence type="ECO:0000256" key="2">
    <source>
        <dbReference type="SAM" id="SignalP"/>
    </source>
</evidence>
<dbReference type="Proteomes" id="UP000756346">
    <property type="component" value="Unassembled WGS sequence"/>
</dbReference>
<reference evidence="3" key="1">
    <citation type="journal article" date="2021" name="Nat. Commun.">
        <title>Genetic determinants of endophytism in the Arabidopsis root mycobiome.</title>
        <authorList>
            <person name="Mesny F."/>
            <person name="Miyauchi S."/>
            <person name="Thiergart T."/>
            <person name="Pickel B."/>
            <person name="Atanasova L."/>
            <person name="Karlsson M."/>
            <person name="Huettel B."/>
            <person name="Barry K.W."/>
            <person name="Haridas S."/>
            <person name="Chen C."/>
            <person name="Bauer D."/>
            <person name="Andreopoulos W."/>
            <person name="Pangilinan J."/>
            <person name="LaButti K."/>
            <person name="Riley R."/>
            <person name="Lipzen A."/>
            <person name="Clum A."/>
            <person name="Drula E."/>
            <person name="Henrissat B."/>
            <person name="Kohler A."/>
            <person name="Grigoriev I.V."/>
            <person name="Martin F.M."/>
            <person name="Hacquard S."/>
        </authorList>
    </citation>
    <scope>NUCLEOTIDE SEQUENCE</scope>
    <source>
        <strain evidence="3">MPI-CAGE-CH-0230</strain>
    </source>
</reference>
<gene>
    <name evidence="3" type="ORF">B0I36DRAFT_356143</name>
</gene>
<organism evidence="3 4">
    <name type="scientific">Microdochium trichocladiopsis</name>
    <dbReference type="NCBI Taxonomy" id="1682393"/>
    <lineage>
        <taxon>Eukaryota</taxon>
        <taxon>Fungi</taxon>
        <taxon>Dikarya</taxon>
        <taxon>Ascomycota</taxon>
        <taxon>Pezizomycotina</taxon>
        <taxon>Sordariomycetes</taxon>
        <taxon>Xylariomycetidae</taxon>
        <taxon>Xylariales</taxon>
        <taxon>Microdochiaceae</taxon>
        <taxon>Microdochium</taxon>
    </lineage>
</organism>
<proteinExistence type="predicted"/>
<feature type="chain" id="PRO_5040227281" evidence="2">
    <location>
        <begin position="28"/>
        <end position="115"/>
    </location>
</feature>
<evidence type="ECO:0000313" key="4">
    <source>
        <dbReference type="Proteomes" id="UP000756346"/>
    </source>
</evidence>
<protein>
    <submittedName>
        <fullName evidence="3">Uncharacterized protein</fullName>
    </submittedName>
</protein>
<evidence type="ECO:0000313" key="3">
    <source>
        <dbReference type="EMBL" id="KAH7012041.1"/>
    </source>
</evidence>
<feature type="compositionally biased region" description="Polar residues" evidence="1">
    <location>
        <begin position="89"/>
        <end position="105"/>
    </location>
</feature>
<dbReference type="EMBL" id="JAGTJQ010000015">
    <property type="protein sequence ID" value="KAH7012041.1"/>
    <property type="molecule type" value="Genomic_DNA"/>
</dbReference>
<accession>A0A9P8XQP3</accession>
<dbReference type="AlphaFoldDB" id="A0A9P8XQP3"/>
<feature type="region of interest" description="Disordered" evidence="1">
    <location>
        <begin position="89"/>
        <end position="115"/>
    </location>
</feature>
<evidence type="ECO:0000256" key="1">
    <source>
        <dbReference type="SAM" id="MobiDB-lite"/>
    </source>
</evidence>
<name>A0A9P8XQP3_9PEZI</name>
<feature type="signal peptide" evidence="2">
    <location>
        <begin position="1"/>
        <end position="27"/>
    </location>
</feature>
<comment type="caution">
    <text evidence="3">The sequence shown here is derived from an EMBL/GenBank/DDBJ whole genome shotgun (WGS) entry which is preliminary data.</text>
</comment>
<dbReference type="RefSeq" id="XP_046004417.1">
    <property type="nucleotide sequence ID" value="XM_046157543.1"/>
</dbReference>
<keyword evidence="2" id="KW-0732">Signal</keyword>
<sequence length="115" mass="12278">MGALLQDALLMFFLGLLKLVTKNGTSADLLSTTTRQLSSQLLLNAGNASSQSVAARLIARCCNGTVRPVQAGITSKYEAIVASLPQQTGLQSPSYDQTHVTTSLSPEGWPRMERL</sequence>